<proteinExistence type="predicted"/>
<keyword evidence="1" id="KW-0472">Membrane</keyword>
<dbReference type="InterPro" id="IPR002823">
    <property type="entry name" value="DUF112_TM"/>
</dbReference>
<dbReference type="Pfam" id="PF01970">
    <property type="entry name" value="TctA"/>
    <property type="match status" value="1"/>
</dbReference>
<dbReference type="PANTHER" id="PTHR35342:SF5">
    <property type="entry name" value="TRICARBOXYLIC TRANSPORT PROTEIN"/>
    <property type="match status" value="1"/>
</dbReference>
<evidence type="ECO:0000256" key="1">
    <source>
        <dbReference type="SAM" id="Phobius"/>
    </source>
</evidence>
<keyword evidence="4" id="KW-1185">Reference proteome</keyword>
<accession>A0ABZ1B8T1</accession>
<evidence type="ECO:0000313" key="3">
    <source>
        <dbReference type="EMBL" id="WRL67209.1"/>
    </source>
</evidence>
<gene>
    <name evidence="3" type="ORF">U6N30_28340</name>
</gene>
<dbReference type="PANTHER" id="PTHR35342">
    <property type="entry name" value="TRICARBOXYLIC TRANSPORT PROTEIN"/>
    <property type="match status" value="1"/>
</dbReference>
<feature type="transmembrane region" description="Helical" evidence="1">
    <location>
        <begin position="12"/>
        <end position="33"/>
    </location>
</feature>
<dbReference type="Proteomes" id="UP001324287">
    <property type="component" value="Chromosome"/>
</dbReference>
<protein>
    <submittedName>
        <fullName evidence="3">Tripartite tricarboxylate transporter permease</fullName>
    </submittedName>
</protein>
<feature type="domain" description="DUF112" evidence="2">
    <location>
        <begin position="3"/>
        <end position="192"/>
    </location>
</feature>
<dbReference type="EMBL" id="CP141261">
    <property type="protein sequence ID" value="WRL67209.1"/>
    <property type="molecule type" value="Genomic_DNA"/>
</dbReference>
<keyword evidence="1" id="KW-1133">Transmembrane helix</keyword>
<name>A0ABZ1B8T1_9ACTN</name>
<evidence type="ECO:0000313" key="4">
    <source>
        <dbReference type="Proteomes" id="UP001324287"/>
    </source>
</evidence>
<feature type="transmembrane region" description="Helical" evidence="1">
    <location>
        <begin position="69"/>
        <end position="92"/>
    </location>
</feature>
<feature type="transmembrane region" description="Helical" evidence="1">
    <location>
        <begin position="164"/>
        <end position="183"/>
    </location>
</feature>
<organism evidence="3 4">
    <name type="scientific">Blastococcus brunescens</name>
    <dbReference type="NCBI Taxonomy" id="1564165"/>
    <lineage>
        <taxon>Bacteria</taxon>
        <taxon>Bacillati</taxon>
        <taxon>Actinomycetota</taxon>
        <taxon>Actinomycetes</taxon>
        <taxon>Geodermatophilales</taxon>
        <taxon>Geodermatophilaceae</taxon>
        <taxon>Blastococcus</taxon>
    </lineage>
</organism>
<sequence length="215" mass="22127">MTHWRVVLRASSIGAIVGMIPGLGGSVSQFIAYGQARQASKNPEMFGKGAIDGVIASGANNNAKDGASLIPTIAFGIPGGASTAVLLSAFLIVGLNPGPEMLTTNLDVTFSMVWVIVIANAIAVAVAFMCLRPLTRLSFISGPLLVPFLLLLLGLGSYSSSNSFGDVFVMLGAAAIGVACLRWDWPRVPFLLAVVLGASPNATFSCRTRCSAGPG</sequence>
<feature type="transmembrane region" description="Helical" evidence="1">
    <location>
        <begin position="112"/>
        <end position="131"/>
    </location>
</feature>
<feature type="transmembrane region" description="Helical" evidence="1">
    <location>
        <begin position="138"/>
        <end position="158"/>
    </location>
</feature>
<dbReference type="RefSeq" id="WP_324278516.1">
    <property type="nucleotide sequence ID" value="NZ_CP141261.1"/>
</dbReference>
<evidence type="ECO:0000259" key="2">
    <source>
        <dbReference type="Pfam" id="PF01970"/>
    </source>
</evidence>
<keyword evidence="1" id="KW-0812">Transmembrane</keyword>
<reference evidence="3 4" key="1">
    <citation type="submission" date="2023-12" db="EMBL/GenBank/DDBJ databases">
        <title>Blastococcus brunescens sp. nov., an actonobacterium isolated from sandstone collected in sahara desert.</title>
        <authorList>
            <person name="Gtari M."/>
            <person name="Ghodhbane F."/>
        </authorList>
    </citation>
    <scope>NUCLEOTIDE SEQUENCE [LARGE SCALE GENOMIC DNA]</scope>
    <source>
        <strain evidence="3 4">BMG 8361</strain>
    </source>
</reference>